<name>A0A914YMZ4_9BILA</name>
<dbReference type="Proteomes" id="UP000887577">
    <property type="component" value="Unplaced"/>
</dbReference>
<evidence type="ECO:0000256" key="2">
    <source>
        <dbReference type="SAM" id="SignalP"/>
    </source>
</evidence>
<evidence type="ECO:0000313" key="4">
    <source>
        <dbReference type="WBParaSite" id="PSU_v2.g2261.t1"/>
    </source>
</evidence>
<accession>A0A914YMZ4</accession>
<keyword evidence="2" id="KW-0732">Signal</keyword>
<evidence type="ECO:0000313" key="3">
    <source>
        <dbReference type="Proteomes" id="UP000887577"/>
    </source>
</evidence>
<dbReference type="WBParaSite" id="PSU_v2.g2261.t1">
    <property type="protein sequence ID" value="PSU_v2.g2261.t1"/>
    <property type="gene ID" value="PSU_v2.g2261"/>
</dbReference>
<feature type="signal peptide" evidence="2">
    <location>
        <begin position="1"/>
        <end position="20"/>
    </location>
</feature>
<evidence type="ECO:0000256" key="1">
    <source>
        <dbReference type="SAM" id="MobiDB-lite"/>
    </source>
</evidence>
<feature type="chain" id="PRO_5037563138" evidence="2">
    <location>
        <begin position="21"/>
        <end position="184"/>
    </location>
</feature>
<reference evidence="4" key="1">
    <citation type="submission" date="2022-11" db="UniProtKB">
        <authorList>
            <consortium name="WormBaseParasite"/>
        </authorList>
    </citation>
    <scope>IDENTIFICATION</scope>
</reference>
<proteinExistence type="predicted"/>
<sequence>MIKIVCLIFLFYSFFLQVNCISRIFEVICKQNPSISICSHDVILRAKRDSSLHFRISDDRLIDSNERQLDSSAEYENARKISKDNDFSNFATLFDKPGDPMLEVFSKPDKPKPEPFTNSTKKEADTINSELPEATNPKYCSDYSENFAFYCDQAISLVAKSIRPFCVSYIANCPKQSQAFARQR</sequence>
<organism evidence="3 4">
    <name type="scientific">Panagrolaimus superbus</name>
    <dbReference type="NCBI Taxonomy" id="310955"/>
    <lineage>
        <taxon>Eukaryota</taxon>
        <taxon>Metazoa</taxon>
        <taxon>Ecdysozoa</taxon>
        <taxon>Nematoda</taxon>
        <taxon>Chromadorea</taxon>
        <taxon>Rhabditida</taxon>
        <taxon>Tylenchina</taxon>
        <taxon>Panagrolaimomorpha</taxon>
        <taxon>Panagrolaimoidea</taxon>
        <taxon>Panagrolaimidae</taxon>
        <taxon>Panagrolaimus</taxon>
    </lineage>
</organism>
<feature type="region of interest" description="Disordered" evidence="1">
    <location>
        <begin position="107"/>
        <end position="130"/>
    </location>
</feature>
<keyword evidence="3" id="KW-1185">Reference proteome</keyword>
<protein>
    <submittedName>
        <fullName evidence="4">Uncharacterized protein</fullName>
    </submittedName>
</protein>
<dbReference type="AlphaFoldDB" id="A0A914YMZ4"/>